<sequence>MRIRQLQLIRYGKFTNHVLDLPPAAQDIHLIVGPNEAGKSTTRAALGDWLFGIEARTTMAFLHPMPDLRLGGVLQANDQQLAFERTKGNKNTLRSLADAPLPDTALLPWLGDMQRPLFEQMFSLDHSALLAGGAGILSAADDVGRMLFQSASGLEQLGQVLRGLEAEADQLWAPRKSDKRSYYQAENDLKAAQAQLKVATARAAGWKEQRDALMRTEQQLLALHAERDQARCQREQLERVRRVAPWLHRYDAAVQALQGLGAVPDFPEQAAQWLQDADRGMALAQAEAQRCQAAEREAHQALEALPTDAACLAWAAEITELDARRMQYRAHRPDIEKRQAEVHTYWLGVQADAHALGWDASSLAAVRERLPAPAMRMALTALLQTHEVLQQKCQFAQIQVEAKQRELEQAQAEQQHLTIHSDGTALEVVLARAHQLGDHTGQCKALQSQILECQSALDAELQAMGPHTVPLDSLHGMLAPDATEVQALLLAQRTDQAALEAAQTQHQMQQAELERLQLALAQSVSRWQPVSLQQVQEARQWRDACWQQWYSAPALCLELAQILQYQRLVAQADGLADARLEHLEHQTQYQAEVQHIERLALEVEQQAQRGQQMSQRLQERQSQWQQLVQACHLPAQLPLAAAAGWLERRTRALALQQNLARLQRQYQDSTQVAQEVHAALLALLYPSAEGAVSAPKSAKHYPDLAECMALARQMLAETERLHGQRESLRQQASTARRVLLDLQQDWAAAQQQWQHWQLQWQQQLHQAGYGGYVEPAPLRTALEVMERISAGLDRIDSIRTERIEAMRADLDALAVAAQALCERLAPELQGQGAEAQVLALRQRLALAQETQSQRQRWQQALEQARAGGVQAQHRQTELQASLAGLYALLGPSGDACTAEERHRVLTHAIAQATQARQYQQELTQAQARLHEQGDGLPLEALRAEVASLASTDILAALQHLQAQDQQWQASTEQLSATAQQWRSQLAAFDGTDRAAQAEGLRQEAITRMSEAAQRYVQVYTMARWLHWSVARFRETQQGPMLALASQIFADLTLGAFDRLVVDTDGPVPRLYGHRPQGTLVGVEGLSEGARDQLYLALRLAALDRQTQPGRAMPFIADDLFINFDEQRTSAGLQALGQLARKTQVIFLTHHEHLVPLAQQALGMDLNVLRLQP</sequence>
<dbReference type="Proteomes" id="UP001596001">
    <property type="component" value="Unassembled WGS sequence"/>
</dbReference>
<comment type="caution">
    <text evidence="3">The sequence shown here is derived from an EMBL/GenBank/DDBJ whole genome shotgun (WGS) entry which is preliminary data.</text>
</comment>
<dbReference type="PANTHER" id="PTHR41259:SF1">
    <property type="entry name" value="DOUBLE-STRAND BREAK REPAIR RAD50 ATPASE, PUTATIVE-RELATED"/>
    <property type="match status" value="1"/>
</dbReference>
<dbReference type="SUPFAM" id="SSF52540">
    <property type="entry name" value="P-loop containing nucleoside triphosphate hydrolases"/>
    <property type="match status" value="1"/>
</dbReference>
<accession>A0ABV9QC96</accession>
<evidence type="ECO:0000259" key="2">
    <source>
        <dbReference type="Pfam" id="PF13514"/>
    </source>
</evidence>
<dbReference type="InterPro" id="IPR027417">
    <property type="entry name" value="P-loop_NTPase"/>
</dbReference>
<evidence type="ECO:0000256" key="1">
    <source>
        <dbReference type="SAM" id="Coils"/>
    </source>
</evidence>
<organism evidence="3 4">
    <name type="scientific">Giesbergeria sinuosa</name>
    <dbReference type="NCBI Taxonomy" id="80883"/>
    <lineage>
        <taxon>Bacteria</taxon>
        <taxon>Pseudomonadati</taxon>
        <taxon>Pseudomonadota</taxon>
        <taxon>Betaproteobacteria</taxon>
        <taxon>Burkholderiales</taxon>
        <taxon>Comamonadaceae</taxon>
        <taxon>Giesbergeria</taxon>
    </lineage>
</organism>
<reference evidence="4" key="1">
    <citation type="journal article" date="2019" name="Int. J. Syst. Evol. Microbiol.">
        <title>The Global Catalogue of Microorganisms (GCM) 10K type strain sequencing project: providing services to taxonomists for standard genome sequencing and annotation.</title>
        <authorList>
            <consortium name="The Broad Institute Genomics Platform"/>
            <consortium name="The Broad Institute Genome Sequencing Center for Infectious Disease"/>
            <person name="Wu L."/>
            <person name="Ma J."/>
        </authorList>
    </citation>
    <scope>NUCLEOTIDE SEQUENCE [LARGE SCALE GENOMIC DNA]</scope>
    <source>
        <strain evidence="4">CCUG 49452</strain>
    </source>
</reference>
<dbReference type="Pfam" id="PF13514">
    <property type="entry name" value="AAA_27"/>
    <property type="match status" value="1"/>
</dbReference>
<protein>
    <submittedName>
        <fullName evidence="3">AAA family ATPase</fullName>
    </submittedName>
</protein>
<evidence type="ECO:0000313" key="4">
    <source>
        <dbReference type="Proteomes" id="UP001596001"/>
    </source>
</evidence>
<keyword evidence="1" id="KW-0175">Coiled coil</keyword>
<name>A0ABV9QC96_9BURK</name>
<feature type="coiled-coil region" evidence="1">
    <location>
        <begin position="182"/>
        <end position="240"/>
    </location>
</feature>
<keyword evidence="4" id="KW-1185">Reference proteome</keyword>
<gene>
    <name evidence="3" type="ORF">ACFO6X_07400</name>
</gene>
<dbReference type="EMBL" id="JBHSHJ010000004">
    <property type="protein sequence ID" value="MFC4788808.1"/>
    <property type="molecule type" value="Genomic_DNA"/>
</dbReference>
<dbReference type="RefSeq" id="WP_382431580.1">
    <property type="nucleotide sequence ID" value="NZ_JBHSHJ010000004.1"/>
</dbReference>
<proteinExistence type="predicted"/>
<dbReference type="PANTHER" id="PTHR41259">
    <property type="entry name" value="DOUBLE-STRAND BREAK REPAIR RAD50 ATPASE, PUTATIVE-RELATED"/>
    <property type="match status" value="1"/>
</dbReference>
<dbReference type="Gene3D" id="3.40.50.300">
    <property type="entry name" value="P-loop containing nucleotide triphosphate hydrolases"/>
    <property type="match status" value="2"/>
</dbReference>
<feature type="domain" description="YhaN AAA" evidence="2">
    <location>
        <begin position="1"/>
        <end position="206"/>
    </location>
</feature>
<dbReference type="InterPro" id="IPR038734">
    <property type="entry name" value="YhaN_AAA"/>
</dbReference>
<evidence type="ECO:0000313" key="3">
    <source>
        <dbReference type="EMBL" id="MFC4788808.1"/>
    </source>
</evidence>
<feature type="coiled-coil region" evidence="1">
    <location>
        <begin position="386"/>
        <end position="420"/>
    </location>
</feature>